<gene>
    <name evidence="6" type="primary">Cd84</name>
    <name evidence="6" type="ORF">PODSTR_R01128</name>
</gene>
<evidence type="ECO:0000259" key="5">
    <source>
        <dbReference type="PROSITE" id="PS50835"/>
    </source>
</evidence>
<dbReference type="InterPro" id="IPR015631">
    <property type="entry name" value="CD2/SLAM_rcpt"/>
</dbReference>
<proteinExistence type="predicted"/>
<feature type="domain" description="Ig-like" evidence="5">
    <location>
        <begin position="108"/>
        <end position="179"/>
    </location>
</feature>
<keyword evidence="7" id="KW-1185">Reference proteome</keyword>
<dbReference type="SUPFAM" id="SSF48726">
    <property type="entry name" value="Immunoglobulin"/>
    <property type="match status" value="2"/>
</dbReference>
<dbReference type="Proteomes" id="UP000584326">
    <property type="component" value="Unassembled WGS sequence"/>
</dbReference>
<evidence type="ECO:0000256" key="4">
    <source>
        <dbReference type="ARBA" id="ARBA00023180"/>
    </source>
</evidence>
<name>A0A7L4H8G5_PODST</name>
<keyword evidence="2" id="KW-0732">Signal</keyword>
<organism evidence="6 7">
    <name type="scientific">Podargus strigoides</name>
    <name type="common">Tawny frogmouth</name>
    <name type="synonym">Caprimulgus strigoides</name>
    <dbReference type="NCBI Taxonomy" id="8905"/>
    <lineage>
        <taxon>Eukaryota</taxon>
        <taxon>Metazoa</taxon>
        <taxon>Chordata</taxon>
        <taxon>Craniata</taxon>
        <taxon>Vertebrata</taxon>
        <taxon>Euteleostomi</taxon>
        <taxon>Archelosauria</taxon>
        <taxon>Archosauria</taxon>
        <taxon>Dinosauria</taxon>
        <taxon>Saurischia</taxon>
        <taxon>Theropoda</taxon>
        <taxon>Coelurosauria</taxon>
        <taxon>Aves</taxon>
        <taxon>Neognathae</taxon>
        <taxon>Neoaves</taxon>
        <taxon>Strisores</taxon>
        <taxon>Caprimulgiformes</taxon>
        <taxon>Podargidae</taxon>
        <taxon>Podargus</taxon>
    </lineage>
</organism>
<dbReference type="PANTHER" id="PTHR12080:SF55">
    <property type="entry name" value="LYMPHOCYTE FUNCTION-ASSOCIATED ANTIGEN 3"/>
    <property type="match status" value="1"/>
</dbReference>
<accession>A0A7L4H8G5</accession>
<dbReference type="InterPro" id="IPR013783">
    <property type="entry name" value="Ig-like_fold"/>
</dbReference>
<keyword evidence="3" id="KW-0472">Membrane</keyword>
<dbReference type="GO" id="GO:0016020">
    <property type="term" value="C:membrane"/>
    <property type="evidence" value="ECO:0007669"/>
    <property type="project" value="UniProtKB-SubCell"/>
</dbReference>
<feature type="non-terminal residue" evidence="6">
    <location>
        <position position="1"/>
    </location>
</feature>
<dbReference type="Pfam" id="PF07686">
    <property type="entry name" value="V-set"/>
    <property type="match status" value="1"/>
</dbReference>
<dbReference type="PANTHER" id="PTHR12080">
    <property type="entry name" value="SIGNALING LYMPHOCYTIC ACTIVATION MOLECULE"/>
    <property type="match status" value="1"/>
</dbReference>
<dbReference type="EMBL" id="VZTK01027016">
    <property type="protein sequence ID" value="NXX21828.1"/>
    <property type="molecule type" value="Genomic_DNA"/>
</dbReference>
<dbReference type="InterPro" id="IPR036179">
    <property type="entry name" value="Ig-like_dom_sf"/>
</dbReference>
<sequence>SSACAHDGEEVTGAVGKSVTFCLQSMDGQSALWSFHAEAIAVVKFSDPPETTFFDENFKPRLAFSEGGSALTISQLRMEDAGTYTAKITGVKTTFTFTLHVYRELAAPTVTCAARNCSADGCRYALRCAAAGSGNVTYGWNVGDRLWRAGPVLLVEESPSDELQLTCTAQNPVSSRNVTVVSLGALCAGKGCGRIHG</sequence>
<evidence type="ECO:0000256" key="1">
    <source>
        <dbReference type="ARBA" id="ARBA00004370"/>
    </source>
</evidence>
<dbReference type="InterPro" id="IPR013106">
    <property type="entry name" value="Ig_V-set"/>
</dbReference>
<dbReference type="AlphaFoldDB" id="A0A7L4H8G5"/>
<dbReference type="PROSITE" id="PS50835">
    <property type="entry name" value="IG_LIKE"/>
    <property type="match status" value="1"/>
</dbReference>
<evidence type="ECO:0000256" key="2">
    <source>
        <dbReference type="ARBA" id="ARBA00022729"/>
    </source>
</evidence>
<comment type="subcellular location">
    <subcellularLocation>
        <location evidence="1">Membrane</location>
    </subcellularLocation>
</comment>
<dbReference type="InterPro" id="IPR007110">
    <property type="entry name" value="Ig-like_dom"/>
</dbReference>
<feature type="non-terminal residue" evidence="6">
    <location>
        <position position="197"/>
    </location>
</feature>
<protein>
    <submittedName>
        <fullName evidence="6">SLAF5 protein</fullName>
    </submittedName>
</protein>
<dbReference type="Gene3D" id="2.60.40.10">
    <property type="entry name" value="Immunoglobulins"/>
    <property type="match status" value="2"/>
</dbReference>
<dbReference type="OrthoDB" id="8741746at2759"/>
<reference evidence="6 7" key="1">
    <citation type="submission" date="2020-02" db="EMBL/GenBank/DDBJ databases">
        <title>Bird 10,000 Genomes (B10K) Project - Family phase.</title>
        <authorList>
            <person name="Zhang G."/>
        </authorList>
    </citation>
    <scope>NUCLEOTIDE SEQUENCE [LARGE SCALE GENOMIC DNA]</scope>
    <source>
        <strain evidence="6">B10K-DU-001-40</strain>
        <tissue evidence="6">Muscle</tissue>
    </source>
</reference>
<evidence type="ECO:0000256" key="3">
    <source>
        <dbReference type="ARBA" id="ARBA00023136"/>
    </source>
</evidence>
<comment type="caution">
    <text evidence="6">The sequence shown here is derived from an EMBL/GenBank/DDBJ whole genome shotgun (WGS) entry which is preliminary data.</text>
</comment>
<evidence type="ECO:0000313" key="6">
    <source>
        <dbReference type="EMBL" id="NXX21828.1"/>
    </source>
</evidence>
<evidence type="ECO:0000313" key="7">
    <source>
        <dbReference type="Proteomes" id="UP000584326"/>
    </source>
</evidence>
<keyword evidence="4" id="KW-0325">Glycoprotein</keyword>